<evidence type="ECO:0000313" key="3">
    <source>
        <dbReference type="EMBL" id="KNZ63224.1"/>
    </source>
</evidence>
<dbReference type="InterPro" id="IPR039429">
    <property type="entry name" value="SHMT-like_dom"/>
</dbReference>
<reference evidence="3 4" key="1">
    <citation type="submission" date="2015-08" db="EMBL/GenBank/DDBJ databases">
        <title>Next Generation Sequencing and Analysis of the Genome of Puccinia sorghi L Schw, the Causal Agent of Maize Common Rust.</title>
        <authorList>
            <person name="Rochi L."/>
            <person name="Burguener G."/>
            <person name="Darino M."/>
            <person name="Turjanski A."/>
            <person name="Kreff E."/>
            <person name="Dieguez M.J."/>
            <person name="Sacco F."/>
        </authorList>
    </citation>
    <scope>NUCLEOTIDE SEQUENCE [LARGE SCALE GENOMIC DNA]</scope>
    <source>
        <strain evidence="3 4">RO10H11247</strain>
    </source>
</reference>
<keyword evidence="4" id="KW-1185">Reference proteome</keyword>
<proteinExistence type="predicted"/>
<dbReference type="STRING" id="27349.A0A0L6VRA4"/>
<dbReference type="Proteomes" id="UP000037035">
    <property type="component" value="Unassembled WGS sequence"/>
</dbReference>
<organism evidence="3 4">
    <name type="scientific">Puccinia sorghi</name>
    <dbReference type="NCBI Taxonomy" id="27349"/>
    <lineage>
        <taxon>Eukaryota</taxon>
        <taxon>Fungi</taxon>
        <taxon>Dikarya</taxon>
        <taxon>Basidiomycota</taxon>
        <taxon>Pucciniomycotina</taxon>
        <taxon>Pucciniomycetes</taxon>
        <taxon>Pucciniales</taxon>
        <taxon>Pucciniaceae</taxon>
        <taxon>Puccinia</taxon>
    </lineage>
</organism>
<protein>
    <submittedName>
        <fullName evidence="3">Serine hydroxymethyltransferase</fullName>
    </submittedName>
</protein>
<feature type="domain" description="Serine hydroxymethyltransferase-like" evidence="2">
    <location>
        <begin position="17"/>
        <end position="63"/>
    </location>
</feature>
<dbReference type="OrthoDB" id="5423952at2759"/>
<feature type="compositionally biased region" description="Polar residues" evidence="1">
    <location>
        <begin position="57"/>
        <end position="67"/>
    </location>
</feature>
<dbReference type="AlphaFoldDB" id="A0A0L6VRA4"/>
<keyword evidence="3" id="KW-0808">Transferase</keyword>
<dbReference type="SUPFAM" id="SSF53383">
    <property type="entry name" value="PLP-dependent transferases"/>
    <property type="match status" value="1"/>
</dbReference>
<dbReference type="GO" id="GO:0008168">
    <property type="term" value="F:methyltransferase activity"/>
    <property type="evidence" value="ECO:0007669"/>
    <property type="project" value="UniProtKB-KW"/>
</dbReference>
<dbReference type="InterPro" id="IPR015424">
    <property type="entry name" value="PyrdxlP-dep_Trfase"/>
</dbReference>
<accession>A0A0L6VRA4</accession>
<dbReference type="VEuPathDB" id="FungiDB:VP01_1170g5"/>
<dbReference type="GO" id="GO:0032259">
    <property type="term" value="P:methylation"/>
    <property type="evidence" value="ECO:0007669"/>
    <property type="project" value="UniProtKB-KW"/>
</dbReference>
<feature type="region of interest" description="Disordered" evidence="1">
    <location>
        <begin position="57"/>
        <end position="85"/>
    </location>
</feature>
<sequence>MTTTESGHKQGSDRGLSGKEKKMSCWEYMAHAVFPACQGGPHNNTVAAIAVALKQATGPSFQQQSTGRHGEQQGPRRQTQWKGSDVGQTKLVISWRILPGWDTENDAMHLHQALPPCVLRLD</sequence>
<dbReference type="Gene3D" id="3.40.640.10">
    <property type="entry name" value="Type I PLP-dependent aspartate aminotransferase-like (Major domain)"/>
    <property type="match status" value="1"/>
</dbReference>
<name>A0A0L6VRA4_9BASI</name>
<dbReference type="EMBL" id="LAVV01001899">
    <property type="protein sequence ID" value="KNZ63224.1"/>
    <property type="molecule type" value="Genomic_DNA"/>
</dbReference>
<gene>
    <name evidence="3" type="ORF">VP01_1170g5</name>
</gene>
<keyword evidence="3" id="KW-0489">Methyltransferase</keyword>
<evidence type="ECO:0000313" key="4">
    <source>
        <dbReference type="Proteomes" id="UP000037035"/>
    </source>
</evidence>
<comment type="caution">
    <text evidence="3">The sequence shown here is derived from an EMBL/GenBank/DDBJ whole genome shotgun (WGS) entry which is preliminary data.</text>
</comment>
<dbReference type="Pfam" id="PF00464">
    <property type="entry name" value="SHMT"/>
    <property type="match status" value="1"/>
</dbReference>
<evidence type="ECO:0000256" key="1">
    <source>
        <dbReference type="SAM" id="MobiDB-lite"/>
    </source>
</evidence>
<dbReference type="InterPro" id="IPR015421">
    <property type="entry name" value="PyrdxlP-dep_Trfase_major"/>
</dbReference>
<evidence type="ECO:0000259" key="2">
    <source>
        <dbReference type="Pfam" id="PF00464"/>
    </source>
</evidence>